<protein>
    <submittedName>
        <fullName evidence="3">Putative fimbrial adhesin</fullName>
    </submittedName>
</protein>
<evidence type="ECO:0000313" key="4">
    <source>
        <dbReference type="EMBL" id="STI75070.1"/>
    </source>
</evidence>
<feature type="domain" description="Fimbrial-type adhesion" evidence="2">
    <location>
        <begin position="199"/>
        <end position="358"/>
    </location>
</feature>
<dbReference type="SUPFAM" id="SSF49401">
    <property type="entry name" value="Bacterial adhesins"/>
    <property type="match status" value="1"/>
</dbReference>
<dbReference type="InterPro" id="IPR008966">
    <property type="entry name" value="Adhesion_dom_sf"/>
</dbReference>
<reference evidence="5 6" key="1">
    <citation type="submission" date="2018-06" db="EMBL/GenBank/DDBJ databases">
        <authorList>
            <consortium name="Pathogen Informatics"/>
            <person name="Doyle S."/>
        </authorList>
    </citation>
    <scope>NUCLEOTIDE SEQUENCE [LARGE SCALE GENOMIC DNA]</scope>
    <source>
        <strain evidence="3 5">NCTC8009</strain>
        <strain evidence="4 6">NCTC8985</strain>
    </source>
</reference>
<dbReference type="AlphaFoldDB" id="A0A2X3KFW5"/>
<sequence length="358" mass="38395">MKVETIFASNSQVVMNIRIMLFIVMMMVMPVSYAACYSELSVQHNLVVQGDFALTQTQMATYEHNFNDSSCVSTNTITPMSPSDIIVGLYNDTIKLNLHFEWTNKNNITLSNNQTSFTSGYSVTVTPAASNAKVNVSAGGGGSVMINGVATLSSASSSTRGSAAVQFLLCLLGGKSWDACVNSYRNALAQNAGVYSFNLTLSYNPITTTCKPDDLLITLDSIPVSQLPATGNKATINSKQGDIILRCKNLLGQQNQTSRKMQVYLSSSDLLTNSNTILKGAEDNGVGFILESNGSSVTLLNITNSSKGYTNLKEIAAKSKLTDTTVSIPITASYYVYDTNKVKSGALEATALINVKYD</sequence>
<dbReference type="PIRSF" id="PIRSF030811">
    <property type="entry name" value="UCP030811"/>
    <property type="match status" value="1"/>
</dbReference>
<organism evidence="3 5">
    <name type="scientific">Escherichia coli</name>
    <dbReference type="NCBI Taxonomy" id="562"/>
    <lineage>
        <taxon>Bacteria</taxon>
        <taxon>Pseudomonadati</taxon>
        <taxon>Pseudomonadota</taxon>
        <taxon>Gammaproteobacteria</taxon>
        <taxon>Enterobacterales</taxon>
        <taxon>Enterobacteriaceae</taxon>
        <taxon>Escherichia</taxon>
    </lineage>
</organism>
<dbReference type="InterPro" id="IPR036937">
    <property type="entry name" value="Adhesion_dom_fimbrial_sf"/>
</dbReference>
<evidence type="ECO:0000313" key="5">
    <source>
        <dbReference type="Proteomes" id="UP000250991"/>
    </source>
</evidence>
<dbReference type="GO" id="GO:0007155">
    <property type="term" value="P:cell adhesion"/>
    <property type="evidence" value="ECO:0007669"/>
    <property type="project" value="InterPro"/>
</dbReference>
<feature type="transmembrane region" description="Helical" evidence="1">
    <location>
        <begin position="12"/>
        <end position="35"/>
    </location>
</feature>
<dbReference type="Proteomes" id="UP000254405">
    <property type="component" value="Unassembled WGS sequence"/>
</dbReference>
<dbReference type="Proteomes" id="UP000250991">
    <property type="component" value="Unassembled WGS sequence"/>
</dbReference>
<dbReference type="EMBL" id="UARW01000010">
    <property type="protein sequence ID" value="SQD04925.1"/>
    <property type="molecule type" value="Genomic_DNA"/>
</dbReference>
<dbReference type="FunFam" id="2.60.40.1090:FF:000039">
    <property type="entry name" value="Fimbrial-like adhesin protein"/>
    <property type="match status" value="1"/>
</dbReference>
<dbReference type="EMBL" id="UGCO01000001">
    <property type="protein sequence ID" value="STI75070.1"/>
    <property type="molecule type" value="Genomic_DNA"/>
</dbReference>
<evidence type="ECO:0000313" key="6">
    <source>
        <dbReference type="Proteomes" id="UP000254405"/>
    </source>
</evidence>
<dbReference type="InterPro" id="IPR016959">
    <property type="entry name" value="UCP030811"/>
</dbReference>
<proteinExistence type="predicted"/>
<accession>A0A2X3KFW5</accession>
<dbReference type="STRING" id="585034.ECIAI1_2183"/>
<keyword evidence="1" id="KW-1133">Transmembrane helix</keyword>
<gene>
    <name evidence="3" type="ORF">NCTC8009_05469</name>
    <name evidence="4" type="ORF">NCTC8985_00276</name>
</gene>
<dbReference type="Pfam" id="PF00419">
    <property type="entry name" value="Fimbrial"/>
    <property type="match status" value="1"/>
</dbReference>
<dbReference type="GO" id="GO:0009289">
    <property type="term" value="C:pilus"/>
    <property type="evidence" value="ECO:0007669"/>
    <property type="project" value="InterPro"/>
</dbReference>
<keyword evidence="1" id="KW-0812">Transmembrane</keyword>
<dbReference type="Gene3D" id="2.60.40.1090">
    <property type="entry name" value="Fimbrial-type adhesion domain"/>
    <property type="match status" value="1"/>
</dbReference>
<dbReference type="NCBIfam" id="NF011788">
    <property type="entry name" value="PRK15252.1"/>
    <property type="match status" value="1"/>
</dbReference>
<evidence type="ECO:0000256" key="1">
    <source>
        <dbReference type="SAM" id="Phobius"/>
    </source>
</evidence>
<dbReference type="InterPro" id="IPR000259">
    <property type="entry name" value="Adhesion_dom_fimbrial"/>
</dbReference>
<evidence type="ECO:0000259" key="2">
    <source>
        <dbReference type="Pfam" id="PF00419"/>
    </source>
</evidence>
<keyword evidence="1" id="KW-0472">Membrane</keyword>
<evidence type="ECO:0000313" key="3">
    <source>
        <dbReference type="EMBL" id="SQD04925.1"/>
    </source>
</evidence>
<name>A0A2X3KFW5_ECOLX</name>